<gene>
    <name evidence="1" type="ORF">AQJ67_43160</name>
</gene>
<proteinExistence type="predicted"/>
<protein>
    <submittedName>
        <fullName evidence="1">Uncharacterized protein</fullName>
    </submittedName>
</protein>
<evidence type="ECO:0000313" key="2">
    <source>
        <dbReference type="Proteomes" id="UP000053429"/>
    </source>
</evidence>
<dbReference type="EMBL" id="LMWY01000069">
    <property type="protein sequence ID" value="KUN90942.1"/>
    <property type="molecule type" value="Genomic_DNA"/>
</dbReference>
<dbReference type="Proteomes" id="UP000053429">
    <property type="component" value="Unassembled WGS sequence"/>
</dbReference>
<name>A0A101TEU0_9ACTN</name>
<comment type="caution">
    <text evidence="1">The sequence shown here is derived from an EMBL/GenBank/DDBJ whole genome shotgun (WGS) entry which is preliminary data.</text>
</comment>
<dbReference type="AlphaFoldDB" id="A0A101TEU0"/>
<evidence type="ECO:0000313" key="1">
    <source>
        <dbReference type="EMBL" id="KUN90942.1"/>
    </source>
</evidence>
<sequence length="64" mass="6855">MGIKTLLDLALSTANNLAAQRCVINFTFAPQVTITTGDIDILEDVLEYLNIGRGSIILSEASES</sequence>
<keyword evidence="2" id="KW-1185">Reference proteome</keyword>
<dbReference type="RefSeq" id="WP_062725475.1">
    <property type="nucleotide sequence ID" value="NZ_KQ948950.1"/>
</dbReference>
<accession>A0A101TEU0</accession>
<organism evidence="1 2">
    <name type="scientific">Streptomyces caeruleatus</name>
    <dbReference type="NCBI Taxonomy" id="661399"/>
    <lineage>
        <taxon>Bacteria</taxon>
        <taxon>Bacillati</taxon>
        <taxon>Actinomycetota</taxon>
        <taxon>Actinomycetes</taxon>
        <taxon>Kitasatosporales</taxon>
        <taxon>Streptomycetaceae</taxon>
        <taxon>Streptomyces</taxon>
    </lineage>
</organism>
<dbReference type="STRING" id="661399.AQJ67_43160"/>
<reference evidence="1 2" key="1">
    <citation type="submission" date="2015-10" db="EMBL/GenBank/DDBJ databases">
        <title>Draft genome sequence of Streptomyces caeruleatus NRRL B-24802, type strain for the species Streptomyces caeruleatus.</title>
        <authorList>
            <person name="Ruckert C."/>
            <person name="Winkler A."/>
            <person name="Kalinowski J."/>
            <person name="Kampfer P."/>
            <person name="Glaeser S."/>
        </authorList>
    </citation>
    <scope>NUCLEOTIDE SEQUENCE [LARGE SCALE GENOMIC DNA]</scope>
    <source>
        <strain evidence="1 2">NRRL B-24802</strain>
    </source>
</reference>